<name>A0A2W4ZQ89_9CYAN</name>
<dbReference type="GO" id="GO:0016747">
    <property type="term" value="F:acyltransferase activity, transferring groups other than amino-acyl groups"/>
    <property type="evidence" value="ECO:0007669"/>
    <property type="project" value="InterPro"/>
</dbReference>
<evidence type="ECO:0000313" key="2">
    <source>
        <dbReference type="EMBL" id="PZO60741.1"/>
    </source>
</evidence>
<proteinExistence type="predicted"/>
<dbReference type="SUPFAM" id="SSF55729">
    <property type="entry name" value="Acyl-CoA N-acyltransferases (Nat)"/>
    <property type="match status" value="1"/>
</dbReference>
<feature type="domain" description="N-acetyltransferase" evidence="1">
    <location>
        <begin position="1"/>
        <end position="73"/>
    </location>
</feature>
<dbReference type="Gene3D" id="3.40.630.30">
    <property type="match status" value="1"/>
</dbReference>
<reference evidence="3" key="1">
    <citation type="submission" date="2018-04" db="EMBL/GenBank/DDBJ databases">
        <authorList>
            <person name="Cornet L."/>
        </authorList>
    </citation>
    <scope>NUCLEOTIDE SEQUENCE [LARGE SCALE GENOMIC DNA]</scope>
</reference>
<accession>A0A2W4ZQ89</accession>
<comment type="caution">
    <text evidence="2">The sequence shown here is derived from an EMBL/GenBank/DDBJ whole genome shotgun (WGS) entry which is preliminary data.</text>
</comment>
<protein>
    <recommendedName>
        <fullName evidence="1">N-acetyltransferase domain-containing protein</fullName>
    </recommendedName>
</protein>
<organism evidence="2 3">
    <name type="scientific">Phormidesmis priestleyi</name>
    <dbReference type="NCBI Taxonomy" id="268141"/>
    <lineage>
        <taxon>Bacteria</taxon>
        <taxon>Bacillati</taxon>
        <taxon>Cyanobacteriota</taxon>
        <taxon>Cyanophyceae</taxon>
        <taxon>Leptolyngbyales</taxon>
        <taxon>Leptolyngbyaceae</taxon>
        <taxon>Phormidesmis</taxon>
    </lineage>
</organism>
<dbReference type="InterPro" id="IPR000182">
    <property type="entry name" value="GNAT_dom"/>
</dbReference>
<evidence type="ECO:0000259" key="1">
    <source>
        <dbReference type="PROSITE" id="PS51186"/>
    </source>
</evidence>
<reference evidence="2 3" key="2">
    <citation type="submission" date="2018-06" db="EMBL/GenBank/DDBJ databases">
        <title>Metagenomic assembly of (sub)arctic Cyanobacteria and their associated microbiome from non-axenic cultures.</title>
        <authorList>
            <person name="Baurain D."/>
        </authorList>
    </citation>
    <scope>NUCLEOTIDE SEQUENCE [LARGE SCALE GENOMIC DNA]</scope>
    <source>
        <strain evidence="2">ULC027bin1</strain>
    </source>
</reference>
<gene>
    <name evidence="2" type="ORF">DCF15_01515</name>
</gene>
<sequence>MAIVAKSSRGMGLGRTLLTRCLEKCEIEYSNQTVRISAQVYLSAFYESFGFEIVGEPYDDGGIAHVGMVRKSCVKIS</sequence>
<dbReference type="AlphaFoldDB" id="A0A2W4ZQ89"/>
<dbReference type="PROSITE" id="PS51186">
    <property type="entry name" value="GNAT"/>
    <property type="match status" value="1"/>
</dbReference>
<dbReference type="InterPro" id="IPR016181">
    <property type="entry name" value="Acyl_CoA_acyltransferase"/>
</dbReference>
<dbReference type="Pfam" id="PF13673">
    <property type="entry name" value="Acetyltransf_10"/>
    <property type="match status" value="1"/>
</dbReference>
<dbReference type="EMBL" id="QBMP01000007">
    <property type="protein sequence ID" value="PZO60741.1"/>
    <property type="molecule type" value="Genomic_DNA"/>
</dbReference>
<dbReference type="Proteomes" id="UP000249794">
    <property type="component" value="Unassembled WGS sequence"/>
</dbReference>
<evidence type="ECO:0000313" key="3">
    <source>
        <dbReference type="Proteomes" id="UP000249794"/>
    </source>
</evidence>